<evidence type="ECO:0000313" key="9">
    <source>
        <dbReference type="Proteomes" id="UP001577047"/>
    </source>
</evidence>
<dbReference type="PROSITE" id="PS01162">
    <property type="entry name" value="QOR_ZETA_CRYSTAL"/>
    <property type="match status" value="1"/>
</dbReference>
<name>A0ABV4ZEA6_9PSED</name>
<evidence type="ECO:0000256" key="6">
    <source>
        <dbReference type="ARBA" id="ARBA00022990"/>
    </source>
</evidence>
<proteinExistence type="predicted"/>
<comment type="subunit">
    <text evidence="2">Homotetramer.</text>
</comment>
<accession>A0ABV4ZEA6</accession>
<comment type="subcellular location">
    <subcellularLocation>
        <location evidence="1">Cytoplasm</location>
    </subcellularLocation>
</comment>
<gene>
    <name evidence="8" type="primary">ccrA</name>
    <name evidence="8" type="ORF">ACE1YR_21430</name>
</gene>
<dbReference type="PANTHER" id="PTHR44154">
    <property type="entry name" value="QUINONE OXIDOREDUCTASE"/>
    <property type="match status" value="1"/>
</dbReference>
<keyword evidence="5" id="KW-0694">RNA-binding</keyword>
<dbReference type="InterPro" id="IPR002364">
    <property type="entry name" value="Quin_OxRdtase/zeta-crystal_CS"/>
</dbReference>
<dbReference type="SUPFAM" id="SSF51735">
    <property type="entry name" value="NAD(P)-binding Rossmann-fold domains"/>
    <property type="match status" value="1"/>
</dbReference>
<dbReference type="InterPro" id="IPR051603">
    <property type="entry name" value="Zinc-ADH_QOR/CCCR"/>
</dbReference>
<dbReference type="InterPro" id="IPR011032">
    <property type="entry name" value="GroES-like_sf"/>
</dbReference>
<dbReference type="EMBL" id="JBHFXX010000030">
    <property type="protein sequence ID" value="MFB3802958.1"/>
    <property type="molecule type" value="Genomic_DNA"/>
</dbReference>
<dbReference type="PANTHER" id="PTHR44154:SF1">
    <property type="entry name" value="QUINONE OXIDOREDUCTASE"/>
    <property type="match status" value="1"/>
</dbReference>
<dbReference type="SUPFAM" id="SSF50129">
    <property type="entry name" value="GroES-like"/>
    <property type="match status" value="1"/>
</dbReference>
<keyword evidence="4" id="KW-0521">NADP</keyword>
<dbReference type="Proteomes" id="UP001577047">
    <property type="component" value="Unassembled WGS sequence"/>
</dbReference>
<dbReference type="Gene3D" id="3.90.180.10">
    <property type="entry name" value="Medium-chain alcohol dehydrogenases, catalytic domain"/>
    <property type="match status" value="2"/>
</dbReference>
<keyword evidence="6" id="KW-0007">Acetylation</keyword>
<evidence type="ECO:0000313" key="8">
    <source>
        <dbReference type="EMBL" id="MFB3802958.1"/>
    </source>
</evidence>
<sequence>MNAPVASTSTHRALGLPHTMQAHTIRPERYGPPLKAFALERVTLPPVGDDECLVKVMAAGVNHNGIWAAQGHPVDVVALQGGGGQQQGFHIAGSDASGIVVAIGEHVTDVQIGDEVVMHCGWWDEDAVDDQIMDRSAKIWGYEVNFGAFAEYTRVKQTALLPKPKHLSWEEAASYMLCGATAYRMLYGFAPHTLKPGDVVLIWGGSGGMGTMATQLVRAAGGIAIVVVSSEEKAAYCMENGAHGTINRRDYKHWGPLDDLQDSALYHDWMMEARRFQKEIWRLVGARKNPSIVIEHPGEDTFPTSNFVCAPGGMVVICAGTSGYRGTFDIRYQWMRQKRLQGSHFANRKQCEAFNALVEQKTIRPCLTRTFEFHELAQAHQLMFENRDPMGNMAIRIGAGNGA</sequence>
<dbReference type="InterPro" id="IPR036291">
    <property type="entry name" value="NAD(P)-bd_dom_sf"/>
</dbReference>
<dbReference type="GO" id="GO:0016491">
    <property type="term" value="F:oxidoreductase activity"/>
    <property type="evidence" value="ECO:0007669"/>
    <property type="project" value="UniProtKB-KW"/>
</dbReference>
<evidence type="ECO:0000256" key="2">
    <source>
        <dbReference type="ARBA" id="ARBA00011881"/>
    </source>
</evidence>
<evidence type="ECO:0000256" key="1">
    <source>
        <dbReference type="ARBA" id="ARBA00004496"/>
    </source>
</evidence>
<keyword evidence="9" id="KW-1185">Reference proteome</keyword>
<organism evidence="8 9">
    <name type="scientific">Pseudomonas boreofloridensis</name>
    <dbReference type="NCBI Taxonomy" id="3064348"/>
    <lineage>
        <taxon>Bacteria</taxon>
        <taxon>Pseudomonadati</taxon>
        <taxon>Pseudomonadota</taxon>
        <taxon>Gammaproteobacteria</taxon>
        <taxon>Pseudomonadales</taxon>
        <taxon>Pseudomonadaceae</taxon>
        <taxon>Pseudomonas</taxon>
    </lineage>
</organism>
<protein>
    <submittedName>
        <fullName evidence="8">Crotonyl-CoA carboxylase/reductase</fullName>
        <ecNumber evidence="8">1.3.1.85</ecNumber>
    </submittedName>
</protein>
<dbReference type="SMART" id="SM00829">
    <property type="entry name" value="PKS_ER"/>
    <property type="match status" value="1"/>
</dbReference>
<reference evidence="8 9" key="1">
    <citation type="submission" date="2024-09" db="EMBL/GenBank/DDBJ databases">
        <authorList>
            <person name="Fullem K."/>
        </authorList>
    </citation>
    <scope>NUCLEOTIDE SEQUENCE [LARGE SCALE GENOMIC DNA]</scope>
    <source>
        <strain evidence="9">K1(2024)</strain>
    </source>
</reference>
<dbReference type="InterPro" id="IPR010085">
    <property type="entry name" value="Crot_CoA_red"/>
</dbReference>
<evidence type="ECO:0000256" key="4">
    <source>
        <dbReference type="ARBA" id="ARBA00022857"/>
    </source>
</evidence>
<dbReference type="EC" id="1.3.1.85" evidence="8"/>
<dbReference type="InterPro" id="IPR013149">
    <property type="entry name" value="ADH-like_C"/>
</dbReference>
<dbReference type="NCBIfam" id="TIGR01751">
    <property type="entry name" value="crot-CoA-red"/>
    <property type="match status" value="1"/>
</dbReference>
<dbReference type="RefSeq" id="WP_039580462.1">
    <property type="nucleotide sequence ID" value="NZ_JAUQOQ010000022.1"/>
</dbReference>
<dbReference type="InterPro" id="IPR013154">
    <property type="entry name" value="ADH-like_N"/>
</dbReference>
<evidence type="ECO:0000259" key="7">
    <source>
        <dbReference type="SMART" id="SM00829"/>
    </source>
</evidence>
<dbReference type="Gene3D" id="3.40.50.720">
    <property type="entry name" value="NAD(P)-binding Rossmann-like Domain"/>
    <property type="match status" value="1"/>
</dbReference>
<dbReference type="Pfam" id="PF08240">
    <property type="entry name" value="ADH_N"/>
    <property type="match status" value="1"/>
</dbReference>
<evidence type="ECO:0000256" key="3">
    <source>
        <dbReference type="ARBA" id="ARBA00022490"/>
    </source>
</evidence>
<evidence type="ECO:0000256" key="5">
    <source>
        <dbReference type="ARBA" id="ARBA00022884"/>
    </source>
</evidence>
<feature type="domain" description="Enoyl reductase (ER)" evidence="7">
    <location>
        <begin position="31"/>
        <end position="395"/>
    </location>
</feature>
<dbReference type="Pfam" id="PF00107">
    <property type="entry name" value="ADH_zinc_N"/>
    <property type="match status" value="1"/>
</dbReference>
<keyword evidence="3" id="KW-0963">Cytoplasm</keyword>
<dbReference type="InterPro" id="IPR020843">
    <property type="entry name" value="ER"/>
</dbReference>
<comment type="caution">
    <text evidence="8">The sequence shown here is derived from an EMBL/GenBank/DDBJ whole genome shotgun (WGS) entry which is preliminary data.</text>
</comment>
<keyword evidence="8" id="KW-0560">Oxidoreductase</keyword>